<keyword evidence="3 4" id="KW-0326">Glycosidase</keyword>
<dbReference type="InterPro" id="IPR006710">
    <property type="entry name" value="Glyco_hydro_43"/>
</dbReference>
<dbReference type="SUPFAM" id="SSF49899">
    <property type="entry name" value="Concanavalin A-like lectins/glucanases"/>
    <property type="match status" value="1"/>
</dbReference>
<proteinExistence type="inferred from homology"/>
<protein>
    <submittedName>
        <fullName evidence="5">Glycoside hydrolase 43 family protein</fullName>
    </submittedName>
</protein>
<dbReference type="InterPro" id="IPR023296">
    <property type="entry name" value="Glyco_hydro_beta-prop_sf"/>
</dbReference>
<evidence type="ECO:0000313" key="5">
    <source>
        <dbReference type="EMBL" id="BDI34236.1"/>
    </source>
</evidence>
<dbReference type="InterPro" id="IPR041542">
    <property type="entry name" value="GH43_C2"/>
</dbReference>
<evidence type="ECO:0000313" key="6">
    <source>
        <dbReference type="Proteomes" id="UP000287394"/>
    </source>
</evidence>
<dbReference type="PANTHER" id="PTHR42812">
    <property type="entry name" value="BETA-XYLOSIDASE"/>
    <property type="match status" value="1"/>
</dbReference>
<name>A0A402CWT2_9BACT</name>
<organism evidence="5 6">
    <name type="scientific">Capsulimonas corticalis</name>
    <dbReference type="NCBI Taxonomy" id="2219043"/>
    <lineage>
        <taxon>Bacteria</taxon>
        <taxon>Bacillati</taxon>
        <taxon>Armatimonadota</taxon>
        <taxon>Armatimonadia</taxon>
        <taxon>Capsulimonadales</taxon>
        <taxon>Capsulimonadaceae</taxon>
        <taxon>Capsulimonas</taxon>
    </lineage>
</organism>
<sequence>MDTMIYRNPVLPGFHPDPSICRVGSDYYLVTSTFEYFPGVPIFHSTDLVHWRQIGYCLTRDSQLPLKSAGSSAGIYAPTIRWRNGIFYMVVTNVSGMGNFYVTARNAEGPWSEPVVIDENGTPVEGIDPSLFFDDDGAVYFSGTTGTAAIDIETGALRSDLKQIWTGSGGRYAEAPHLYKINGLYYCMLAEGGTEPGHMVTIARSGSPWGPYEPCPRNPILTHRDRGGCPIQSTGHADLIEAHDGSWWAVFLATRVSAKYPNVHHLGRETFLAPVTWDSEGWPIIGNQGVVDLEMPARAFMIASEQERKATSRDDFDTDTLALPWNFRRNPDPDLWSLSERPGSLTLKCSAVTLNDVAQPAFVGRRQEHFQCRFSTGLAFDPQTALEEAGLTVIMNEEHHYEIFVRGDGGGGRTVAVRRRIGDLVAVVAEEPLGHGDVILSIDADPEEYHFGCMERNGSRKTLASGSTRYLSTEVAGGFTGVYLGMYATSNHHESTAAAHFDWAEYTFE</sequence>
<dbReference type="Gene3D" id="2.115.10.20">
    <property type="entry name" value="Glycosyl hydrolase domain, family 43"/>
    <property type="match status" value="1"/>
</dbReference>
<dbReference type="Proteomes" id="UP000287394">
    <property type="component" value="Chromosome"/>
</dbReference>
<dbReference type="AlphaFoldDB" id="A0A402CWT2"/>
<evidence type="ECO:0000256" key="4">
    <source>
        <dbReference type="RuleBase" id="RU361187"/>
    </source>
</evidence>
<dbReference type="Pfam" id="PF04616">
    <property type="entry name" value="Glyco_hydro_43"/>
    <property type="match status" value="1"/>
</dbReference>
<dbReference type="FunCoup" id="A0A402CWT2">
    <property type="interactions" value="56"/>
</dbReference>
<gene>
    <name evidence="5" type="ORF">CCAX7_62870</name>
</gene>
<dbReference type="GO" id="GO:0004553">
    <property type="term" value="F:hydrolase activity, hydrolyzing O-glycosyl compounds"/>
    <property type="evidence" value="ECO:0007669"/>
    <property type="project" value="InterPro"/>
</dbReference>
<dbReference type="Pfam" id="PF17851">
    <property type="entry name" value="GH43_C2"/>
    <property type="match status" value="1"/>
</dbReference>
<dbReference type="SUPFAM" id="SSF75005">
    <property type="entry name" value="Arabinanase/levansucrase/invertase"/>
    <property type="match status" value="1"/>
</dbReference>
<dbReference type="InterPro" id="IPR013320">
    <property type="entry name" value="ConA-like_dom_sf"/>
</dbReference>
<accession>A0A402CWT2</accession>
<dbReference type="InterPro" id="IPR051795">
    <property type="entry name" value="Glycosyl_Hydrlase_43"/>
</dbReference>
<dbReference type="GO" id="GO:0005975">
    <property type="term" value="P:carbohydrate metabolic process"/>
    <property type="evidence" value="ECO:0007669"/>
    <property type="project" value="InterPro"/>
</dbReference>
<dbReference type="EMBL" id="AP025739">
    <property type="protein sequence ID" value="BDI34236.1"/>
    <property type="molecule type" value="Genomic_DNA"/>
</dbReference>
<dbReference type="Gene3D" id="2.60.120.200">
    <property type="match status" value="1"/>
</dbReference>
<evidence type="ECO:0000256" key="1">
    <source>
        <dbReference type="ARBA" id="ARBA00009865"/>
    </source>
</evidence>
<dbReference type="CDD" id="cd18617">
    <property type="entry name" value="GH43_XynB-like"/>
    <property type="match status" value="1"/>
</dbReference>
<dbReference type="KEGG" id="ccot:CCAX7_62870"/>
<evidence type="ECO:0000256" key="2">
    <source>
        <dbReference type="ARBA" id="ARBA00022801"/>
    </source>
</evidence>
<evidence type="ECO:0000256" key="3">
    <source>
        <dbReference type="ARBA" id="ARBA00023295"/>
    </source>
</evidence>
<keyword evidence="6" id="KW-1185">Reference proteome</keyword>
<reference evidence="5 6" key="1">
    <citation type="journal article" date="2019" name="Int. J. Syst. Evol. Microbiol.">
        <title>Capsulimonas corticalis gen. nov., sp. nov., an aerobic capsulated bacterium, of a novel bacterial order, Capsulimonadales ord. nov., of the class Armatimonadia of the phylum Armatimonadetes.</title>
        <authorList>
            <person name="Li J."/>
            <person name="Kudo C."/>
            <person name="Tonouchi A."/>
        </authorList>
    </citation>
    <scope>NUCLEOTIDE SEQUENCE [LARGE SCALE GENOMIC DNA]</scope>
    <source>
        <strain evidence="5 6">AX-7</strain>
    </source>
</reference>
<comment type="similarity">
    <text evidence="1 4">Belongs to the glycosyl hydrolase 43 family.</text>
</comment>
<keyword evidence="2 4" id="KW-0378">Hydrolase</keyword>
<dbReference type="PANTHER" id="PTHR42812:SF12">
    <property type="entry name" value="BETA-XYLOSIDASE-RELATED"/>
    <property type="match status" value="1"/>
</dbReference>